<sequence length="78" mass="8720">MSWCPLPEDGSLTGFHHEEQCCKFKSITAAIFIQIPVLSDNATRMIVLHILPFYNTSRSSVLACVHAVGYLPWGYLPP</sequence>
<dbReference type="AlphaFoldDB" id="A0A433QNF6"/>
<organism evidence="1 2">
    <name type="scientific">Jimgerdemannia flammicorona</name>
    <dbReference type="NCBI Taxonomy" id="994334"/>
    <lineage>
        <taxon>Eukaryota</taxon>
        <taxon>Fungi</taxon>
        <taxon>Fungi incertae sedis</taxon>
        <taxon>Mucoromycota</taxon>
        <taxon>Mucoromycotina</taxon>
        <taxon>Endogonomycetes</taxon>
        <taxon>Endogonales</taxon>
        <taxon>Endogonaceae</taxon>
        <taxon>Jimgerdemannia</taxon>
    </lineage>
</organism>
<reference evidence="1 2" key="1">
    <citation type="journal article" date="2018" name="New Phytol.">
        <title>Phylogenomics of Endogonaceae and evolution of mycorrhizas within Mucoromycota.</title>
        <authorList>
            <person name="Chang Y."/>
            <person name="Desiro A."/>
            <person name="Na H."/>
            <person name="Sandor L."/>
            <person name="Lipzen A."/>
            <person name="Clum A."/>
            <person name="Barry K."/>
            <person name="Grigoriev I.V."/>
            <person name="Martin F.M."/>
            <person name="Stajich J.E."/>
            <person name="Smith M.E."/>
            <person name="Bonito G."/>
            <person name="Spatafora J.W."/>
        </authorList>
    </citation>
    <scope>NUCLEOTIDE SEQUENCE [LARGE SCALE GENOMIC DNA]</scope>
    <source>
        <strain evidence="1 2">AD002</strain>
    </source>
</reference>
<name>A0A433QNF6_9FUNG</name>
<dbReference type="EMBL" id="RBNJ01003079">
    <property type="protein sequence ID" value="RUS31316.1"/>
    <property type="molecule type" value="Genomic_DNA"/>
</dbReference>
<accession>A0A433QNF6</accession>
<gene>
    <name evidence="1" type="ORF">BC938DRAFT_478062</name>
</gene>
<protein>
    <submittedName>
        <fullName evidence="1">Uncharacterized protein</fullName>
    </submittedName>
</protein>
<proteinExistence type="predicted"/>
<comment type="caution">
    <text evidence="1">The sequence shown here is derived from an EMBL/GenBank/DDBJ whole genome shotgun (WGS) entry which is preliminary data.</text>
</comment>
<evidence type="ECO:0000313" key="2">
    <source>
        <dbReference type="Proteomes" id="UP000274822"/>
    </source>
</evidence>
<evidence type="ECO:0000313" key="1">
    <source>
        <dbReference type="EMBL" id="RUS31316.1"/>
    </source>
</evidence>
<keyword evidence="2" id="KW-1185">Reference proteome</keyword>
<dbReference type="Proteomes" id="UP000274822">
    <property type="component" value="Unassembled WGS sequence"/>
</dbReference>